<evidence type="ECO:0000313" key="2">
    <source>
        <dbReference type="EMBL" id="KAK2956918.1"/>
    </source>
</evidence>
<reference evidence="2 3" key="1">
    <citation type="journal article" date="2022" name="bioRxiv">
        <title>Genomics of Preaxostyla Flagellates Illuminates Evolutionary Transitions and the Path Towards Mitochondrial Loss.</title>
        <authorList>
            <person name="Novak L.V.F."/>
            <person name="Treitli S.C."/>
            <person name="Pyrih J."/>
            <person name="Halakuc P."/>
            <person name="Pipaliya S.V."/>
            <person name="Vacek V."/>
            <person name="Brzon O."/>
            <person name="Soukal P."/>
            <person name="Eme L."/>
            <person name="Dacks J.B."/>
            <person name="Karnkowska A."/>
            <person name="Elias M."/>
            <person name="Hampl V."/>
        </authorList>
    </citation>
    <scope>NUCLEOTIDE SEQUENCE [LARGE SCALE GENOMIC DNA]</scope>
    <source>
        <strain evidence="2">NAU3</strain>
        <tissue evidence="2">Gut</tissue>
    </source>
</reference>
<feature type="compositionally biased region" description="Basic residues" evidence="1">
    <location>
        <begin position="470"/>
        <end position="482"/>
    </location>
</feature>
<organism evidence="2 3">
    <name type="scientific">Blattamonas nauphoetae</name>
    <dbReference type="NCBI Taxonomy" id="2049346"/>
    <lineage>
        <taxon>Eukaryota</taxon>
        <taxon>Metamonada</taxon>
        <taxon>Preaxostyla</taxon>
        <taxon>Oxymonadida</taxon>
        <taxon>Blattamonas</taxon>
    </lineage>
</organism>
<evidence type="ECO:0000256" key="1">
    <source>
        <dbReference type="SAM" id="MobiDB-lite"/>
    </source>
</evidence>
<feature type="compositionally biased region" description="Polar residues" evidence="1">
    <location>
        <begin position="455"/>
        <end position="464"/>
    </location>
</feature>
<comment type="caution">
    <text evidence="2">The sequence shown here is derived from an EMBL/GenBank/DDBJ whole genome shotgun (WGS) entry which is preliminary data.</text>
</comment>
<proteinExistence type="predicted"/>
<name>A0ABQ9XZL5_9EUKA</name>
<feature type="compositionally biased region" description="Basic and acidic residues" evidence="1">
    <location>
        <begin position="432"/>
        <end position="450"/>
    </location>
</feature>
<gene>
    <name evidence="2" type="ORF">BLNAU_8195</name>
</gene>
<dbReference type="Proteomes" id="UP001281761">
    <property type="component" value="Unassembled WGS sequence"/>
</dbReference>
<feature type="region of interest" description="Disordered" evidence="1">
    <location>
        <begin position="426"/>
        <end position="534"/>
    </location>
</feature>
<keyword evidence="3" id="KW-1185">Reference proteome</keyword>
<dbReference type="EMBL" id="JARBJD010000051">
    <property type="protein sequence ID" value="KAK2956918.1"/>
    <property type="molecule type" value="Genomic_DNA"/>
</dbReference>
<protein>
    <submittedName>
        <fullName evidence="2">Uncharacterized protein</fullName>
    </submittedName>
</protein>
<feature type="compositionally biased region" description="Polar residues" evidence="1">
    <location>
        <begin position="525"/>
        <end position="534"/>
    </location>
</feature>
<evidence type="ECO:0000313" key="3">
    <source>
        <dbReference type="Proteomes" id="UP001281761"/>
    </source>
</evidence>
<sequence length="534" mass="62415">MRRHEQILLLQTLVQKYRIRDLNQFGFGVDENSVRQAQNRAKIKEYQPYVKPIPPSSTKYHSEDFAVLFQWIDLHTSETCEVQILKPRPTFRTCEESFKQPRLAQNQILDEKYNPNLAREWMWEKRVYRGTKRALFKEFKRDHGESRFSESAFRRATKRLGRAKRRTDTCNRCDRLEYVGKVKTQMIGAHQPIPEELLEEERILQLHRQHAQIQRTYVEDAIEACQAGELVVRIDFKENWKMSIREDQGRKDFYKFQQLTHLGCCVCSVRGGNKQLDFTHYISEVLNHDAFFVVSALTSLLSTQPCRDASKTTFVFDTGPHFRNKTVLYFLLHHLTETHPTLIRHVVFYHEGHGKSRVDSSFGFNGLKFYLNFRTTPDGIAAAPLANVSPDKYQKIAVSIVETKRTKPLKTYGQIVPPFTVATQPQSLNVTIDRENGEKQKHQNRRATEKEETDSSNSDTNQFDNDLPKKTKRTHSTKTPKQKKSEWWNRLVKNHPEEGRRKKKRRDSGDDESESEDEGTSSNSLYDSPSIQDD</sequence>
<feature type="compositionally biased region" description="Acidic residues" evidence="1">
    <location>
        <begin position="509"/>
        <end position="519"/>
    </location>
</feature>
<accession>A0ABQ9XZL5</accession>